<dbReference type="Pfam" id="PF03762">
    <property type="entry name" value="VOMI"/>
    <property type="match status" value="1"/>
</dbReference>
<organism evidence="1 2">
    <name type="scientific">Penelope pileata</name>
    <dbReference type="NCBI Taxonomy" id="1118817"/>
    <lineage>
        <taxon>Eukaryota</taxon>
        <taxon>Metazoa</taxon>
        <taxon>Chordata</taxon>
        <taxon>Craniata</taxon>
        <taxon>Vertebrata</taxon>
        <taxon>Euteleostomi</taxon>
        <taxon>Archelosauria</taxon>
        <taxon>Archosauria</taxon>
        <taxon>Dinosauria</taxon>
        <taxon>Saurischia</taxon>
        <taxon>Theropoda</taxon>
        <taxon>Coelurosauria</taxon>
        <taxon>Aves</taxon>
        <taxon>Neognathae</taxon>
        <taxon>Galloanserae</taxon>
        <taxon>Galliformes</taxon>
        <taxon>Cracidae</taxon>
        <taxon>Penelope</taxon>
    </lineage>
</organism>
<dbReference type="Gene3D" id="2.100.10.20">
    <property type="entry name" value="Vitelline membrane outer layer protein I (VOMI)"/>
    <property type="match status" value="1"/>
</dbReference>
<comment type="caution">
    <text evidence="1">The sequence shown here is derived from an EMBL/GenBank/DDBJ whole genome shotgun (WGS) entry which is preliminary data.</text>
</comment>
<feature type="non-terminal residue" evidence="1">
    <location>
        <position position="1"/>
    </location>
</feature>
<feature type="non-terminal residue" evidence="1">
    <location>
        <position position="132"/>
    </location>
</feature>
<dbReference type="PANTHER" id="PTHR18841:SF0">
    <property type="entry name" value="VITELLINE MEMBRANE OUTER LAYER 1 HOMOLOG A-RELATED"/>
    <property type="match status" value="1"/>
</dbReference>
<proteinExistence type="predicted"/>
<dbReference type="EMBL" id="WBMW01000366">
    <property type="protein sequence ID" value="NXC38333.1"/>
    <property type="molecule type" value="Genomic_DNA"/>
</dbReference>
<dbReference type="AlphaFoldDB" id="A0A851N8F7"/>
<dbReference type="Proteomes" id="UP000613066">
    <property type="component" value="Unassembled WGS sequence"/>
</dbReference>
<gene>
    <name evidence="1" type="primary">Vmo1_0</name>
    <name evidence="1" type="ORF">PENPIL_R15620</name>
</gene>
<reference evidence="1" key="1">
    <citation type="submission" date="2019-09" db="EMBL/GenBank/DDBJ databases">
        <title>Bird 10,000 Genomes (B10K) Project - Family phase.</title>
        <authorList>
            <person name="Zhang G."/>
        </authorList>
    </citation>
    <scope>NUCLEOTIDE SEQUENCE</scope>
    <source>
        <strain evidence="1">B10K-DU-001-08</strain>
        <tissue evidence="1">Muscle</tissue>
    </source>
</reference>
<evidence type="ECO:0000313" key="2">
    <source>
        <dbReference type="Proteomes" id="UP000613066"/>
    </source>
</evidence>
<dbReference type="OrthoDB" id="9116879at2759"/>
<name>A0A851N8F7_9GALL</name>
<keyword evidence="2" id="KW-1185">Reference proteome</keyword>
<sequence length="132" mass="14045">VEPPQGFFRDDTALNGIRLLCNKQGIVTSSEGLWGEWLPAKDCGRTARIVSFRLRVEQPRGLRDDTAANDAEFACSDGTVLEGGGGTRGSWGNWSGSCLPGLGVCGLRTLVEAPQRSRDDTGLNSAVPFCCA</sequence>
<dbReference type="InterPro" id="IPR005515">
    <property type="entry name" value="VOMI"/>
</dbReference>
<dbReference type="PANTHER" id="PTHR18841">
    <property type="entry name" value="VITELLINE MEMBRANE OUTER LAYER PROTEIN I-RELATED"/>
    <property type="match status" value="1"/>
</dbReference>
<accession>A0A851N8F7</accession>
<dbReference type="InterPro" id="IPR036706">
    <property type="entry name" value="VOMI_sf"/>
</dbReference>
<dbReference type="GO" id="GO:0005615">
    <property type="term" value="C:extracellular space"/>
    <property type="evidence" value="ECO:0007669"/>
    <property type="project" value="TreeGrafter"/>
</dbReference>
<evidence type="ECO:0000313" key="1">
    <source>
        <dbReference type="EMBL" id="NXC38333.1"/>
    </source>
</evidence>
<dbReference type="SUPFAM" id="SSF51092">
    <property type="entry name" value="Vitelline membrane outer protein-I (VMO-I)"/>
    <property type="match status" value="1"/>
</dbReference>
<protein>
    <submittedName>
        <fullName evidence="1">VMO1 protein</fullName>
    </submittedName>
</protein>